<dbReference type="InterPro" id="IPR021139">
    <property type="entry name" value="NYN"/>
</dbReference>
<dbReference type="InterPro" id="IPR025605">
    <property type="entry name" value="OST-HTH/LOTUS_dom"/>
</dbReference>
<dbReference type="Pfam" id="PF12872">
    <property type="entry name" value="OST-HTH"/>
    <property type="match status" value="2"/>
</dbReference>
<dbReference type="GO" id="GO:0004540">
    <property type="term" value="F:RNA nuclease activity"/>
    <property type="evidence" value="ECO:0007669"/>
    <property type="project" value="InterPro"/>
</dbReference>
<organism evidence="3 4">
    <name type="scientific">Suttonella ornithocola</name>
    <dbReference type="NCBI Taxonomy" id="279832"/>
    <lineage>
        <taxon>Bacteria</taxon>
        <taxon>Pseudomonadati</taxon>
        <taxon>Pseudomonadota</taxon>
        <taxon>Gammaproteobacteria</taxon>
        <taxon>Cardiobacteriales</taxon>
        <taxon>Cardiobacteriaceae</taxon>
        <taxon>Suttonella</taxon>
    </lineage>
</organism>
<dbReference type="PANTHER" id="PTHR35811:SF1">
    <property type="entry name" value="HTH OST-TYPE DOMAIN-CONTAINING PROTEIN"/>
    <property type="match status" value="1"/>
</dbReference>
<accession>A0A380MUL9</accession>
<dbReference type="Pfam" id="PF01936">
    <property type="entry name" value="NYN"/>
    <property type="match status" value="1"/>
</dbReference>
<dbReference type="PROSITE" id="PS51644">
    <property type="entry name" value="HTH_OST"/>
    <property type="match status" value="1"/>
</dbReference>
<evidence type="ECO:0000259" key="2">
    <source>
        <dbReference type="PROSITE" id="PS51644"/>
    </source>
</evidence>
<dbReference type="CDD" id="cd11297">
    <property type="entry name" value="PIN_LabA-like_N_1"/>
    <property type="match status" value="1"/>
</dbReference>
<reference evidence="3 4" key="1">
    <citation type="submission" date="2018-06" db="EMBL/GenBank/DDBJ databases">
        <authorList>
            <consortium name="Pathogen Informatics"/>
            <person name="Doyle S."/>
        </authorList>
    </citation>
    <scope>NUCLEOTIDE SEQUENCE [LARGE SCALE GENOMIC DNA]</scope>
    <source>
        <strain evidence="3 4">NCTC13337</strain>
    </source>
</reference>
<feature type="region of interest" description="Disordered" evidence="1">
    <location>
        <begin position="147"/>
        <end position="168"/>
    </location>
</feature>
<dbReference type="Proteomes" id="UP000254601">
    <property type="component" value="Unassembled WGS sequence"/>
</dbReference>
<proteinExistence type="predicted"/>
<protein>
    <submittedName>
        <fullName evidence="3">NYN domain</fullName>
    </submittedName>
</protein>
<evidence type="ECO:0000256" key="1">
    <source>
        <dbReference type="SAM" id="MobiDB-lite"/>
    </source>
</evidence>
<dbReference type="InterPro" id="IPR041966">
    <property type="entry name" value="LOTUS-like"/>
</dbReference>
<evidence type="ECO:0000313" key="4">
    <source>
        <dbReference type="Proteomes" id="UP000254601"/>
    </source>
</evidence>
<dbReference type="CDD" id="cd10146">
    <property type="entry name" value="LabA_like_C"/>
    <property type="match status" value="1"/>
</dbReference>
<feature type="domain" description="HTH OST-type" evidence="2">
    <location>
        <begin position="171"/>
        <end position="246"/>
    </location>
</feature>
<dbReference type="RefSeq" id="WP_072576380.1">
    <property type="nucleotide sequence ID" value="NZ_LWHB01000067.1"/>
</dbReference>
<keyword evidence="4" id="KW-1185">Reference proteome</keyword>
<dbReference type="EMBL" id="UHIC01000001">
    <property type="protein sequence ID" value="SUO95613.1"/>
    <property type="molecule type" value="Genomic_DNA"/>
</dbReference>
<gene>
    <name evidence="3" type="ORF">NCTC13337_01495</name>
</gene>
<evidence type="ECO:0000313" key="3">
    <source>
        <dbReference type="EMBL" id="SUO95613.1"/>
    </source>
</evidence>
<dbReference type="OrthoDB" id="9783963at2"/>
<dbReference type="AlphaFoldDB" id="A0A380MUL9"/>
<dbReference type="PANTHER" id="PTHR35811">
    <property type="entry name" value="SLR1870 PROTEIN"/>
    <property type="match status" value="1"/>
</dbReference>
<sequence>MKKLVILIDADNTPAKQATTILEEIASYGNANVKRIYGDWSGTPQGWTKEIILKNGLTPVQQFAYTKGKDATDMQLIIDAMDMLYSKAFDGFCIVSSDSDFTPLAARIRQQDLTVYGIGRKTAPEAFKQACDKFVYLENLEPETTSITINKNTNHTDNKAPSPANIPRQPIKGELEQLLRRAINSCLDENTGWASISAIGSYLSQTQPDFDSRSYGYSKLSSMIKLLSGIHVDTTGSTMRCRKIPYREFIVLLQEAMNKFKDKNGTASLQTLEQDLSPRFDYHSYGFTDFENFLKTVYNLTIQDNRVTFPIKPS</sequence>
<dbReference type="Gene3D" id="3.40.50.1010">
    <property type="entry name" value="5'-nuclease"/>
    <property type="match status" value="1"/>
</dbReference>
<dbReference type="Gene3D" id="3.30.420.610">
    <property type="entry name" value="LOTUS domain-like"/>
    <property type="match status" value="2"/>
</dbReference>
<name>A0A380MUL9_9GAMM</name>